<keyword evidence="2" id="KW-1185">Reference proteome</keyword>
<sequence>ELVGEMESVESSLKQMRENVAAVQQSSVPGLIGWGQKELDDNQRRWDALSKE</sequence>
<name>A0ABD0N9W5_CIRMR</name>
<evidence type="ECO:0000313" key="2">
    <source>
        <dbReference type="Proteomes" id="UP001529510"/>
    </source>
</evidence>
<evidence type="ECO:0008006" key="3">
    <source>
        <dbReference type="Google" id="ProtNLM"/>
    </source>
</evidence>
<protein>
    <recommendedName>
        <fullName evidence="3">Apolipoprotein E</fullName>
    </recommendedName>
</protein>
<dbReference type="EMBL" id="JAMKFB020000023">
    <property type="protein sequence ID" value="KAL0158870.1"/>
    <property type="molecule type" value="Genomic_DNA"/>
</dbReference>
<comment type="caution">
    <text evidence="1">The sequence shown here is derived from an EMBL/GenBank/DDBJ whole genome shotgun (WGS) entry which is preliminary data.</text>
</comment>
<dbReference type="AlphaFoldDB" id="A0ABD0N9W5"/>
<accession>A0ABD0N9W5</accession>
<feature type="non-terminal residue" evidence="1">
    <location>
        <position position="1"/>
    </location>
</feature>
<proteinExistence type="predicted"/>
<feature type="non-terminal residue" evidence="1">
    <location>
        <position position="52"/>
    </location>
</feature>
<evidence type="ECO:0000313" key="1">
    <source>
        <dbReference type="EMBL" id="KAL0158870.1"/>
    </source>
</evidence>
<reference evidence="1 2" key="1">
    <citation type="submission" date="2024-05" db="EMBL/GenBank/DDBJ databases">
        <title>Genome sequencing and assembly of Indian major carp, Cirrhinus mrigala (Hamilton, 1822).</title>
        <authorList>
            <person name="Mohindra V."/>
            <person name="Chowdhury L.M."/>
            <person name="Lal K."/>
            <person name="Jena J.K."/>
        </authorList>
    </citation>
    <scope>NUCLEOTIDE SEQUENCE [LARGE SCALE GENOMIC DNA]</scope>
    <source>
        <strain evidence="1">CM1030</strain>
        <tissue evidence="1">Blood</tissue>
    </source>
</reference>
<dbReference type="Proteomes" id="UP001529510">
    <property type="component" value="Unassembled WGS sequence"/>
</dbReference>
<gene>
    <name evidence="1" type="ORF">M9458_046946</name>
</gene>
<organism evidence="1 2">
    <name type="scientific">Cirrhinus mrigala</name>
    <name type="common">Mrigala</name>
    <dbReference type="NCBI Taxonomy" id="683832"/>
    <lineage>
        <taxon>Eukaryota</taxon>
        <taxon>Metazoa</taxon>
        <taxon>Chordata</taxon>
        <taxon>Craniata</taxon>
        <taxon>Vertebrata</taxon>
        <taxon>Euteleostomi</taxon>
        <taxon>Actinopterygii</taxon>
        <taxon>Neopterygii</taxon>
        <taxon>Teleostei</taxon>
        <taxon>Ostariophysi</taxon>
        <taxon>Cypriniformes</taxon>
        <taxon>Cyprinidae</taxon>
        <taxon>Labeoninae</taxon>
        <taxon>Labeonini</taxon>
        <taxon>Cirrhinus</taxon>
    </lineage>
</organism>